<dbReference type="InterPro" id="IPR050869">
    <property type="entry name" value="H3K4_H4K5_MeTrfase"/>
</dbReference>
<dbReference type="GO" id="GO:0005634">
    <property type="term" value="C:nucleus"/>
    <property type="evidence" value="ECO:0007669"/>
    <property type="project" value="TreeGrafter"/>
</dbReference>
<gene>
    <name evidence="2" type="ORF">A3Q56_04460</name>
</gene>
<dbReference type="InterPro" id="IPR036397">
    <property type="entry name" value="RNaseH_sf"/>
</dbReference>
<reference evidence="2 3" key="1">
    <citation type="submission" date="2016-04" db="EMBL/GenBank/DDBJ databases">
        <title>The genome of Intoshia linei affirms orthonectids as highly simplified spiralians.</title>
        <authorList>
            <person name="Mikhailov K.V."/>
            <person name="Slusarev G.S."/>
            <person name="Nikitin M.A."/>
            <person name="Logacheva M.D."/>
            <person name="Penin A."/>
            <person name="Aleoshin V."/>
            <person name="Panchin Y.V."/>
        </authorList>
    </citation>
    <scope>NUCLEOTIDE SEQUENCE [LARGE SCALE GENOMIC DNA]</scope>
    <source>
        <strain evidence="2">Intl2013</strain>
        <tissue evidence="2">Whole animal</tissue>
    </source>
</reference>
<feature type="domain" description="SET" evidence="1">
    <location>
        <begin position="72"/>
        <end position="148"/>
    </location>
</feature>
<dbReference type="Proteomes" id="UP000078046">
    <property type="component" value="Unassembled WGS sequence"/>
</dbReference>
<dbReference type="GO" id="GO:0003676">
    <property type="term" value="F:nucleic acid binding"/>
    <property type="evidence" value="ECO:0007669"/>
    <property type="project" value="InterPro"/>
</dbReference>
<comment type="caution">
    <text evidence="2">The sequence shown here is derived from an EMBL/GenBank/DDBJ whole genome shotgun (WGS) entry which is preliminary data.</text>
</comment>
<accession>A0A177B312</accession>
<evidence type="ECO:0000259" key="1">
    <source>
        <dbReference type="Pfam" id="PF00856"/>
    </source>
</evidence>
<dbReference type="Gene3D" id="3.30.420.10">
    <property type="entry name" value="Ribonuclease H-like superfamily/Ribonuclease H"/>
    <property type="match status" value="1"/>
</dbReference>
<keyword evidence="3" id="KW-1185">Reference proteome</keyword>
<dbReference type="InterPro" id="IPR001214">
    <property type="entry name" value="SET_dom"/>
</dbReference>
<dbReference type="AlphaFoldDB" id="A0A177B312"/>
<evidence type="ECO:0000313" key="3">
    <source>
        <dbReference type="Proteomes" id="UP000078046"/>
    </source>
</evidence>
<protein>
    <recommendedName>
        <fullName evidence="1">SET domain-containing protein</fullName>
    </recommendedName>
</protein>
<dbReference type="Gene3D" id="2.170.270.10">
    <property type="entry name" value="SET domain"/>
    <property type="match status" value="1"/>
</dbReference>
<dbReference type="Pfam" id="PF00856">
    <property type="entry name" value="SET"/>
    <property type="match status" value="1"/>
</dbReference>
<dbReference type="EMBL" id="LWCA01000572">
    <property type="protein sequence ID" value="OAF67804.1"/>
    <property type="molecule type" value="Genomic_DNA"/>
</dbReference>
<dbReference type="PANTHER" id="PTHR12197">
    <property type="entry name" value="HISTONE-LYSINE N-METHYLTRANSFERASE SMYD"/>
    <property type="match status" value="1"/>
</dbReference>
<dbReference type="InterPro" id="IPR046341">
    <property type="entry name" value="SET_dom_sf"/>
</dbReference>
<name>A0A177B312_9BILA</name>
<organism evidence="2 3">
    <name type="scientific">Intoshia linei</name>
    <dbReference type="NCBI Taxonomy" id="1819745"/>
    <lineage>
        <taxon>Eukaryota</taxon>
        <taxon>Metazoa</taxon>
        <taxon>Spiralia</taxon>
        <taxon>Lophotrochozoa</taxon>
        <taxon>Mesozoa</taxon>
        <taxon>Orthonectida</taxon>
        <taxon>Rhopaluridae</taxon>
        <taxon>Intoshia</taxon>
    </lineage>
</organism>
<dbReference type="OrthoDB" id="4843387at2759"/>
<evidence type="ECO:0000313" key="2">
    <source>
        <dbReference type="EMBL" id="OAF67804.1"/>
    </source>
</evidence>
<sequence length="228" mass="26538">MDIHLLTRSRLLLLLMLKKKRNVNCKDANGDDVSFNDLISHKDRLMMDRKKMNEFYTILNNLKIIMETDKSKFPELDIIIEQYGKIMFNSMAIQVQTYVDEESVATGIYLGLSKLNHSCKFNVTPLFDGKKLDLYASVPIKKGEELLIRQDYGRPCCQGEKCRFIVAYHNNYVPYKSNVNFDVYTNILCKSYMPFHQTGFILMKHNVRPHVSTKTLDFLKENSTSVLD</sequence>
<dbReference type="PANTHER" id="PTHR12197:SF251">
    <property type="entry name" value="EG:BACR7C10.4 PROTEIN"/>
    <property type="match status" value="1"/>
</dbReference>
<proteinExistence type="predicted"/>
<dbReference type="SUPFAM" id="SSF82199">
    <property type="entry name" value="SET domain"/>
    <property type="match status" value="1"/>
</dbReference>